<dbReference type="PANTHER" id="PTHR13520:SF0">
    <property type="entry name" value="RAD50-INTERACTING PROTEIN 1"/>
    <property type="match status" value="1"/>
</dbReference>
<keyword evidence="4" id="KW-1185">Reference proteome</keyword>
<dbReference type="eggNOG" id="KOG2218">
    <property type="taxonomic scope" value="Eukaryota"/>
</dbReference>
<dbReference type="OrthoDB" id="2189254at2759"/>
<comment type="similarity">
    <text evidence="1">Belongs to the RINT1 family.</text>
</comment>
<proteinExistence type="inferred from homology"/>
<accession>E9GVP8</accession>
<name>E9GVP8_DAPPU</name>
<feature type="coiled-coil region" evidence="2">
    <location>
        <begin position="27"/>
        <end position="86"/>
    </location>
</feature>
<evidence type="ECO:0000313" key="4">
    <source>
        <dbReference type="Proteomes" id="UP000000305"/>
    </source>
</evidence>
<dbReference type="PhylomeDB" id="E9GVP8"/>
<dbReference type="PROSITE" id="PS51386">
    <property type="entry name" value="RINT1_TIP20"/>
    <property type="match status" value="1"/>
</dbReference>
<dbReference type="InParanoid" id="E9GVP8"/>
<dbReference type="FunCoup" id="E9GVP8">
    <property type="interactions" value="2552"/>
</dbReference>
<dbReference type="Gene3D" id="1.20.58.670">
    <property type="entry name" value="Dsl1p vesicle tethering complex, Tip20p subunit, domain D"/>
    <property type="match status" value="1"/>
</dbReference>
<dbReference type="FunFam" id="1.20.58.670:FF:000003">
    <property type="entry name" value="RAD50-interacting protein 1"/>
    <property type="match status" value="1"/>
</dbReference>
<protein>
    <recommendedName>
        <fullName evidence="5">RAD50-interacting protein 1</fullName>
    </recommendedName>
</protein>
<evidence type="ECO:0000256" key="2">
    <source>
        <dbReference type="SAM" id="Coils"/>
    </source>
</evidence>
<reference evidence="3 4" key="1">
    <citation type="journal article" date="2011" name="Science">
        <title>The ecoresponsive genome of Daphnia pulex.</title>
        <authorList>
            <person name="Colbourne J.K."/>
            <person name="Pfrender M.E."/>
            <person name="Gilbert D."/>
            <person name="Thomas W.K."/>
            <person name="Tucker A."/>
            <person name="Oakley T.H."/>
            <person name="Tokishita S."/>
            <person name="Aerts A."/>
            <person name="Arnold G.J."/>
            <person name="Basu M.K."/>
            <person name="Bauer D.J."/>
            <person name="Caceres C.E."/>
            <person name="Carmel L."/>
            <person name="Casola C."/>
            <person name="Choi J.H."/>
            <person name="Detter J.C."/>
            <person name="Dong Q."/>
            <person name="Dusheyko S."/>
            <person name="Eads B.D."/>
            <person name="Frohlich T."/>
            <person name="Geiler-Samerotte K.A."/>
            <person name="Gerlach D."/>
            <person name="Hatcher P."/>
            <person name="Jogdeo S."/>
            <person name="Krijgsveld J."/>
            <person name="Kriventseva E.V."/>
            <person name="Kultz D."/>
            <person name="Laforsch C."/>
            <person name="Lindquist E."/>
            <person name="Lopez J."/>
            <person name="Manak J.R."/>
            <person name="Muller J."/>
            <person name="Pangilinan J."/>
            <person name="Patwardhan R.P."/>
            <person name="Pitluck S."/>
            <person name="Pritham E.J."/>
            <person name="Rechtsteiner A."/>
            <person name="Rho M."/>
            <person name="Rogozin I.B."/>
            <person name="Sakarya O."/>
            <person name="Salamov A."/>
            <person name="Schaack S."/>
            <person name="Shapiro H."/>
            <person name="Shiga Y."/>
            <person name="Skalitzky C."/>
            <person name="Smith Z."/>
            <person name="Souvorov A."/>
            <person name="Sung W."/>
            <person name="Tang Z."/>
            <person name="Tsuchiya D."/>
            <person name="Tu H."/>
            <person name="Vos H."/>
            <person name="Wang M."/>
            <person name="Wolf Y.I."/>
            <person name="Yamagata H."/>
            <person name="Yamada T."/>
            <person name="Ye Y."/>
            <person name="Shaw J.R."/>
            <person name="Andrews J."/>
            <person name="Crease T.J."/>
            <person name="Tang H."/>
            <person name="Lucas S.M."/>
            <person name="Robertson H.M."/>
            <person name="Bork P."/>
            <person name="Koonin E.V."/>
            <person name="Zdobnov E.M."/>
            <person name="Grigoriev I.V."/>
            <person name="Lynch M."/>
            <person name="Boore J.L."/>
        </authorList>
    </citation>
    <scope>NUCLEOTIDE SEQUENCE [LARGE SCALE GENOMIC DNA]</scope>
</reference>
<dbReference type="GO" id="GO:0060628">
    <property type="term" value="P:regulation of ER to Golgi vesicle-mediated transport"/>
    <property type="evidence" value="ECO:0000318"/>
    <property type="project" value="GO_Central"/>
</dbReference>
<evidence type="ECO:0008006" key="5">
    <source>
        <dbReference type="Google" id="ProtNLM"/>
    </source>
</evidence>
<dbReference type="GO" id="GO:0070939">
    <property type="term" value="C:Dsl1/NZR complex"/>
    <property type="evidence" value="ECO:0000318"/>
    <property type="project" value="GO_Central"/>
</dbReference>
<dbReference type="InterPro" id="IPR042044">
    <property type="entry name" value="EXOC6PINT-1/Sec15/Tip20_C_dom2"/>
</dbReference>
<organism evidence="3 4">
    <name type="scientific">Daphnia pulex</name>
    <name type="common">Water flea</name>
    <dbReference type="NCBI Taxonomy" id="6669"/>
    <lineage>
        <taxon>Eukaryota</taxon>
        <taxon>Metazoa</taxon>
        <taxon>Ecdysozoa</taxon>
        <taxon>Arthropoda</taxon>
        <taxon>Crustacea</taxon>
        <taxon>Branchiopoda</taxon>
        <taxon>Diplostraca</taxon>
        <taxon>Cladocera</taxon>
        <taxon>Anomopoda</taxon>
        <taxon>Daphniidae</taxon>
        <taxon>Daphnia</taxon>
    </lineage>
</organism>
<evidence type="ECO:0000256" key="1">
    <source>
        <dbReference type="ARBA" id="ARBA00061158"/>
    </source>
</evidence>
<dbReference type="Pfam" id="PF04437">
    <property type="entry name" value="RINT1_TIP1"/>
    <property type="match status" value="1"/>
</dbReference>
<dbReference type="GO" id="GO:0006888">
    <property type="term" value="P:endoplasmic reticulum to Golgi vesicle-mediated transport"/>
    <property type="evidence" value="ECO:0007669"/>
    <property type="project" value="InterPro"/>
</dbReference>
<dbReference type="GO" id="GO:0006890">
    <property type="term" value="P:retrograde vesicle-mediated transport, Golgi to endoplasmic reticulum"/>
    <property type="evidence" value="ECO:0000318"/>
    <property type="project" value="GO_Central"/>
</dbReference>
<dbReference type="PANTHER" id="PTHR13520">
    <property type="entry name" value="RAD50-INTERACTING PROTEIN 1 RINT-1"/>
    <property type="match status" value="1"/>
</dbReference>
<dbReference type="OMA" id="GMTWEVL"/>
<dbReference type="AlphaFoldDB" id="E9GVP8"/>
<keyword evidence="2" id="KW-0175">Coiled coil</keyword>
<dbReference type="Proteomes" id="UP000000305">
    <property type="component" value="Unassembled WGS sequence"/>
</dbReference>
<dbReference type="EMBL" id="GL732568">
    <property type="protein sequence ID" value="EFX76487.1"/>
    <property type="molecule type" value="Genomic_DNA"/>
</dbReference>
<dbReference type="STRING" id="6669.E9GVP8"/>
<dbReference type="HOGENOM" id="CLU_020201_0_0_1"/>
<dbReference type="InterPro" id="IPR007528">
    <property type="entry name" value="RINT1_Tip20"/>
</dbReference>
<gene>
    <name evidence="3" type="ORF">DAPPUDRAFT_322360</name>
</gene>
<evidence type="ECO:0000313" key="3">
    <source>
        <dbReference type="EMBL" id="EFX76487.1"/>
    </source>
</evidence>
<sequence>MTEENPDLQRKIVKALNEEIGSDLKQLHKLKELYDETKTIQNDLREKLSLVSTEAPTKVQNTLREVEELSKKLVTLEKQYLDLKVEAQSHLTSVDTFLGNFSSQLQEIERLELEYSYLKCIKTVEDLSEKIRQSLQSNLDLEAVELYNKLVQHNCMLETSQCENLKKFVNDTVIFWFEMIKEKLKKEMQDTLKLIQWPLISTNQEVLKTVPPSDVMSKFQLQFQCLGKLEIPSKQLEDPSVADHVILSRFTPSSLAIQELIYPLLKRFLYHFGGNRPTNRRDKPEWFLRQILQWIGDHAKFLETNVQPLYAPNDALTDFSRGLVQLAVEKLVKDTPAILEDDTILAHTIGEVLSFESELRSSYNYPSSQPSALLVLSQPQFFTRWIALERAFAVEKMDILLISDKAWTCVSGDNSEAEDEVRLTECGEGFLQMLLAITDRYKILPQPGHKLQFLDLQLELLDEFRIRLLQLARQDKFHELFAHRSSPNISPILNTLTAVINVLDDWTDLPFFVQLHSYKVQTENIERLAAEAISNDEASLPWLRTQAHTNRDEEGSVFDSIIELLKRMQEDLLRRLVEAVMLEVKAKSQPYRLDKWASLPNPDEFIQPSLSPTGSAMLQAVAIGLLWLKDSLASTMFVEAWQKLASQVNDFLLEELILQRQFNEGGASQLCFDIQQNLIPLFGQYTTKPEIYFKELKDACTLLRLPRPITLLLLDTLSVAIQDSESTSVKSNRATFNGKQALKDQGIKKLSVEDSLSVLRRRIL</sequence>
<dbReference type="KEGG" id="dpx:DAPPUDRAFT_322360"/>